<dbReference type="GO" id="GO:0016787">
    <property type="term" value="F:hydrolase activity"/>
    <property type="evidence" value="ECO:0007669"/>
    <property type="project" value="UniProtKB-KW"/>
</dbReference>
<keyword evidence="1" id="KW-0472">Membrane</keyword>
<dbReference type="Gene3D" id="3.40.50.1820">
    <property type="entry name" value="alpha/beta hydrolase"/>
    <property type="match status" value="1"/>
</dbReference>
<name>A0A0A9XF61_LYGHE</name>
<gene>
    <name evidence="3" type="primary">ABHD4_1</name>
    <name evidence="3" type="ORF">CM83_8742</name>
</gene>
<evidence type="ECO:0000259" key="2">
    <source>
        <dbReference type="Pfam" id="PF00561"/>
    </source>
</evidence>
<dbReference type="PANTHER" id="PTHR37471:SF1">
    <property type="entry name" value="AB HYDROLASE-1 DOMAIN-CONTAINING PROTEIN"/>
    <property type="match status" value="1"/>
</dbReference>
<keyword evidence="1" id="KW-1133">Transmembrane helix</keyword>
<dbReference type="AlphaFoldDB" id="A0A0A9XF61"/>
<keyword evidence="3" id="KW-0378">Hydrolase</keyword>
<proteinExistence type="predicted"/>
<feature type="transmembrane region" description="Helical" evidence="1">
    <location>
        <begin position="15"/>
        <end position="37"/>
    </location>
</feature>
<dbReference type="PANTHER" id="PTHR37471">
    <property type="entry name" value="UNNAMED PRODUCT"/>
    <property type="match status" value="1"/>
</dbReference>
<dbReference type="EMBL" id="GBHO01027884">
    <property type="protein sequence ID" value="JAG15720.1"/>
    <property type="molecule type" value="Transcribed_RNA"/>
</dbReference>
<keyword evidence="1" id="KW-0812">Transmembrane</keyword>
<organism evidence="3">
    <name type="scientific">Lygus hesperus</name>
    <name type="common">Western plant bug</name>
    <dbReference type="NCBI Taxonomy" id="30085"/>
    <lineage>
        <taxon>Eukaryota</taxon>
        <taxon>Metazoa</taxon>
        <taxon>Ecdysozoa</taxon>
        <taxon>Arthropoda</taxon>
        <taxon>Hexapoda</taxon>
        <taxon>Insecta</taxon>
        <taxon>Pterygota</taxon>
        <taxon>Neoptera</taxon>
        <taxon>Paraneoptera</taxon>
        <taxon>Hemiptera</taxon>
        <taxon>Heteroptera</taxon>
        <taxon>Panheteroptera</taxon>
        <taxon>Cimicomorpha</taxon>
        <taxon>Miridae</taxon>
        <taxon>Mirini</taxon>
        <taxon>Lygus</taxon>
    </lineage>
</organism>
<evidence type="ECO:0000313" key="3">
    <source>
        <dbReference type="EMBL" id="JAG15720.1"/>
    </source>
</evidence>
<dbReference type="InterPro" id="IPR029058">
    <property type="entry name" value="AB_hydrolase_fold"/>
</dbReference>
<evidence type="ECO:0000256" key="1">
    <source>
        <dbReference type="SAM" id="Phobius"/>
    </source>
</evidence>
<protein>
    <submittedName>
        <fullName evidence="3">Abhydrolase domain-containing protein 4</fullName>
    </submittedName>
</protein>
<sequence>MRLTLEAIHAIHRPLCVYLFIIIINYITKLLLIYMFGFCRKRIGGFTYWYKDSTQRTYSFSRIQYTSTPSATRKLPLVFIHGLGQGLIHYLNFIRDIATNRDVFLLELSYISSRVGEHVPESKEVADALSIMLQEHNYSRAIFMGHSFGTFTVNWCMKFHPDFVHSVMLIDPVTLLVCYPTTCHTF</sequence>
<dbReference type="Pfam" id="PF00561">
    <property type="entry name" value="Abhydrolase_1"/>
    <property type="match status" value="1"/>
</dbReference>
<reference evidence="3" key="2">
    <citation type="submission" date="2014-07" db="EMBL/GenBank/DDBJ databases">
        <authorList>
            <person name="Hull J."/>
        </authorList>
    </citation>
    <scope>NUCLEOTIDE SEQUENCE</scope>
</reference>
<dbReference type="SUPFAM" id="SSF53474">
    <property type="entry name" value="alpha/beta-Hydrolases"/>
    <property type="match status" value="1"/>
</dbReference>
<feature type="domain" description="AB hydrolase-1" evidence="2">
    <location>
        <begin position="76"/>
        <end position="175"/>
    </location>
</feature>
<accession>A0A0A9XF61</accession>
<dbReference type="InterPro" id="IPR000073">
    <property type="entry name" value="AB_hydrolase_1"/>
</dbReference>
<reference evidence="3" key="1">
    <citation type="journal article" date="2014" name="PLoS ONE">
        <title>Transcriptome-Based Identification of ABC Transporters in the Western Tarnished Plant Bug Lygus hesperus.</title>
        <authorList>
            <person name="Hull J.J."/>
            <person name="Chaney K."/>
            <person name="Geib S.M."/>
            <person name="Fabrick J.A."/>
            <person name="Brent C.S."/>
            <person name="Walsh D."/>
            <person name="Lavine L.C."/>
        </authorList>
    </citation>
    <scope>NUCLEOTIDE SEQUENCE</scope>
</reference>